<protein>
    <submittedName>
        <fullName evidence="2">Uncharacterized protein</fullName>
    </submittedName>
</protein>
<dbReference type="PANTHER" id="PTHR34222:SF79">
    <property type="entry name" value="RETROVIRUS-RELATED POL POLYPROTEIN FROM TRANSPOSON TNT 1-94"/>
    <property type="match status" value="1"/>
</dbReference>
<dbReference type="PANTHER" id="PTHR34222">
    <property type="entry name" value="GAG_PRE-INTEGRS DOMAIN-CONTAINING PROTEIN"/>
    <property type="match status" value="1"/>
</dbReference>
<comment type="caution">
    <text evidence="2">The sequence shown here is derived from an EMBL/GenBank/DDBJ whole genome shotgun (WGS) entry which is preliminary data.</text>
</comment>
<organism evidence="2">
    <name type="scientific">Tanacetum cinerariifolium</name>
    <name type="common">Dalmatian daisy</name>
    <name type="synonym">Chrysanthemum cinerariifolium</name>
    <dbReference type="NCBI Taxonomy" id="118510"/>
    <lineage>
        <taxon>Eukaryota</taxon>
        <taxon>Viridiplantae</taxon>
        <taxon>Streptophyta</taxon>
        <taxon>Embryophyta</taxon>
        <taxon>Tracheophyta</taxon>
        <taxon>Spermatophyta</taxon>
        <taxon>Magnoliopsida</taxon>
        <taxon>eudicotyledons</taxon>
        <taxon>Gunneridae</taxon>
        <taxon>Pentapetalae</taxon>
        <taxon>asterids</taxon>
        <taxon>campanulids</taxon>
        <taxon>Asterales</taxon>
        <taxon>Asteraceae</taxon>
        <taxon>Asteroideae</taxon>
        <taxon>Anthemideae</taxon>
        <taxon>Anthemidinae</taxon>
        <taxon>Tanacetum</taxon>
    </lineage>
</organism>
<dbReference type="EMBL" id="BKCJ011256921">
    <property type="protein sequence ID" value="GFD11106.1"/>
    <property type="molecule type" value="Genomic_DNA"/>
</dbReference>
<evidence type="ECO:0000313" key="2">
    <source>
        <dbReference type="EMBL" id="GFD11106.1"/>
    </source>
</evidence>
<feature type="non-terminal residue" evidence="2">
    <location>
        <position position="112"/>
    </location>
</feature>
<dbReference type="AlphaFoldDB" id="A0A699TPM5"/>
<feature type="region of interest" description="Disordered" evidence="1">
    <location>
        <begin position="82"/>
        <end position="112"/>
    </location>
</feature>
<reference evidence="2" key="1">
    <citation type="journal article" date="2019" name="Sci. Rep.">
        <title>Draft genome of Tanacetum cinerariifolium, the natural source of mosquito coil.</title>
        <authorList>
            <person name="Yamashiro T."/>
            <person name="Shiraishi A."/>
            <person name="Satake H."/>
            <person name="Nakayama K."/>
        </authorList>
    </citation>
    <scope>NUCLEOTIDE SEQUENCE</scope>
</reference>
<proteinExistence type="predicted"/>
<name>A0A699TPM5_TANCI</name>
<sequence length="112" mass="12058">MTSGVKLTDDLDGIGLVSKGRQSDQKFNSSSSRIHKTKLYCENCGMTKHTKEQCFEIVGYPDWWVGNKKGKSGKAAAVVGSQETIDSGSGSNTHQKGIGVEKYLSNPSSQNS</sequence>
<accession>A0A699TPM5</accession>
<feature type="compositionally biased region" description="Polar residues" evidence="1">
    <location>
        <begin position="82"/>
        <end position="95"/>
    </location>
</feature>
<evidence type="ECO:0000256" key="1">
    <source>
        <dbReference type="SAM" id="MobiDB-lite"/>
    </source>
</evidence>
<gene>
    <name evidence="2" type="ORF">Tci_883075</name>
</gene>